<dbReference type="InterPro" id="IPR042122">
    <property type="entry name" value="Ser_AcTrfase_N_sf"/>
</dbReference>
<accession>A0A0B0EJP6</accession>
<organism evidence="4 5">
    <name type="scientific">Candidatus Scalindua brodae</name>
    <dbReference type="NCBI Taxonomy" id="237368"/>
    <lineage>
        <taxon>Bacteria</taxon>
        <taxon>Pseudomonadati</taxon>
        <taxon>Planctomycetota</taxon>
        <taxon>Candidatus Brocadiia</taxon>
        <taxon>Candidatus Brocadiales</taxon>
        <taxon>Candidatus Scalinduaceae</taxon>
        <taxon>Candidatus Scalindua</taxon>
    </lineage>
</organism>
<dbReference type="GO" id="GO:0016746">
    <property type="term" value="F:acyltransferase activity"/>
    <property type="evidence" value="ECO:0007669"/>
    <property type="project" value="UniProtKB-KW"/>
</dbReference>
<dbReference type="Gene3D" id="1.10.3130.10">
    <property type="entry name" value="serine acetyltransferase, domain 1"/>
    <property type="match status" value="1"/>
</dbReference>
<dbReference type="PANTHER" id="PTHR42811">
    <property type="entry name" value="SERINE ACETYLTRANSFERASE"/>
    <property type="match status" value="1"/>
</dbReference>
<keyword evidence="2 4" id="KW-0808">Transferase</keyword>
<gene>
    <name evidence="4" type="ORF">SCABRO_02024</name>
</gene>
<dbReference type="PATRIC" id="fig|237368.3.peg.2185"/>
<dbReference type="eggNOG" id="COG1045">
    <property type="taxonomic scope" value="Bacteria"/>
</dbReference>
<evidence type="ECO:0000256" key="3">
    <source>
        <dbReference type="ARBA" id="ARBA00023315"/>
    </source>
</evidence>
<evidence type="ECO:0000313" key="5">
    <source>
        <dbReference type="Proteomes" id="UP000030652"/>
    </source>
</evidence>
<dbReference type="EMBL" id="JRYO01000143">
    <property type="protein sequence ID" value="KHE92261.1"/>
    <property type="molecule type" value="Genomic_DNA"/>
</dbReference>
<dbReference type="SUPFAM" id="SSF51161">
    <property type="entry name" value="Trimeric LpxA-like enzymes"/>
    <property type="match status" value="1"/>
</dbReference>
<evidence type="ECO:0000313" key="4">
    <source>
        <dbReference type="EMBL" id="KHE92261.1"/>
    </source>
</evidence>
<dbReference type="Proteomes" id="UP000030652">
    <property type="component" value="Unassembled WGS sequence"/>
</dbReference>
<dbReference type="AlphaFoldDB" id="A0A0B0EJP6"/>
<dbReference type="InterPro" id="IPR053376">
    <property type="entry name" value="Serine_acetyltransferase"/>
</dbReference>
<dbReference type="CDD" id="cd03354">
    <property type="entry name" value="LbH_SAT"/>
    <property type="match status" value="1"/>
</dbReference>
<dbReference type="NCBIfam" id="NF041874">
    <property type="entry name" value="EPS_EpsC"/>
    <property type="match status" value="1"/>
</dbReference>
<dbReference type="Gene3D" id="2.160.10.10">
    <property type="entry name" value="Hexapeptide repeat proteins"/>
    <property type="match status" value="1"/>
</dbReference>
<protein>
    <submittedName>
        <fullName evidence="4">Serine O-acetyltransferase</fullName>
    </submittedName>
</protein>
<dbReference type="InterPro" id="IPR045304">
    <property type="entry name" value="LbH_SAT"/>
</dbReference>
<comment type="caution">
    <text evidence="4">The sequence shown here is derived from an EMBL/GenBank/DDBJ whole genome shotgun (WGS) entry which is preliminary data.</text>
</comment>
<reference evidence="4 5" key="1">
    <citation type="submission" date="2014-10" db="EMBL/GenBank/DDBJ databases">
        <title>Draft genome of anammox bacterium scalindua brodae, obtained using differential coverage binning of sequence data from two enrichment reactors.</title>
        <authorList>
            <person name="Speth D.R."/>
            <person name="Russ L."/>
            <person name="Kartal B."/>
            <person name="Op den Camp H.J."/>
            <person name="Dutilh B.E."/>
            <person name="Jetten M.S."/>
        </authorList>
    </citation>
    <scope>NUCLEOTIDE SEQUENCE [LARGE SCALE GENOMIC DNA]</scope>
    <source>
        <strain evidence="4">RU1</strain>
    </source>
</reference>
<dbReference type="InterPro" id="IPR011004">
    <property type="entry name" value="Trimer_LpxA-like_sf"/>
</dbReference>
<evidence type="ECO:0000256" key="2">
    <source>
        <dbReference type="ARBA" id="ARBA00022679"/>
    </source>
</evidence>
<proteinExistence type="predicted"/>
<evidence type="ECO:0000256" key="1">
    <source>
        <dbReference type="ARBA" id="ARBA00022605"/>
    </source>
</evidence>
<sequence>MYNSINSDKNAPRLSYITKALSDSYEEHGGINHLEGPNLPSKLEVEKLVKLLLTIMFPGFYEEVTRNKQHLDAYLLAQCSSALECLSELIQKSLRHECKEGHSCVRTEGECWDCAVEIAYLLLESIPETRKILNQDIKAAYKGDPAAASYFEVVLSYPSVKAISVHRLAHFLALQKVPYIPRMMSEYIHEKTGIDINPGAKIGSGFFIDHGTGVVIGSTAIIGNNVKFYQHVTLGAFSLSNVDKIRKENKKRHPTIEDDVTIYAGSTILGGNTIIQKGSIIGGNVWLTRSVPPYTTVTVDSPYLIFKHKDKVEKYEVDYQI</sequence>
<keyword evidence="1" id="KW-0028">Amino-acid biosynthesis</keyword>
<name>A0A0B0EJP6_9BACT</name>
<dbReference type="GO" id="GO:0008652">
    <property type="term" value="P:amino acid biosynthetic process"/>
    <property type="evidence" value="ECO:0007669"/>
    <property type="project" value="UniProtKB-KW"/>
</dbReference>
<keyword evidence="3" id="KW-0012">Acyltransferase</keyword>